<evidence type="ECO:0000259" key="2">
    <source>
        <dbReference type="Pfam" id="PF06742"/>
    </source>
</evidence>
<dbReference type="RefSeq" id="WP_011970484.1">
    <property type="nucleotide sequence ID" value="NC_009621.1"/>
</dbReference>
<dbReference type="Gene3D" id="1.10.3360.10">
    <property type="entry name" value="VPA0735-like domain"/>
    <property type="match status" value="1"/>
</dbReference>
<dbReference type="AlphaFoldDB" id="A6UL46"/>
<dbReference type="InterPro" id="IPR010679">
    <property type="entry name" value="DUF1254"/>
</dbReference>
<feature type="chain" id="PRO_5002702902" description="DUF1254 domain-containing protein" evidence="1">
    <location>
        <begin position="21"/>
        <end position="465"/>
    </location>
</feature>
<dbReference type="KEGG" id="smd:Smed_5641"/>
<dbReference type="InterPro" id="IPR010621">
    <property type="entry name" value="DUF1214"/>
</dbReference>
<dbReference type="InterPro" id="IPR037050">
    <property type="entry name" value="DUF1254_sf"/>
</dbReference>
<dbReference type="Gene3D" id="2.60.120.600">
    <property type="entry name" value="Domain of unknown function DUF1214, C-terminal domain"/>
    <property type="match status" value="1"/>
</dbReference>
<dbReference type="Pfam" id="PF06863">
    <property type="entry name" value="DUF1254"/>
    <property type="match status" value="1"/>
</dbReference>
<gene>
    <name evidence="4" type="ordered locus">Smed_5641</name>
</gene>
<protein>
    <recommendedName>
        <fullName evidence="6">DUF1254 domain-containing protein</fullName>
    </recommendedName>
</protein>
<dbReference type="Gene3D" id="2.60.40.1610">
    <property type="entry name" value="Domain of unknown function DUF1254"/>
    <property type="match status" value="1"/>
</dbReference>
<evidence type="ECO:0000259" key="3">
    <source>
        <dbReference type="Pfam" id="PF06863"/>
    </source>
</evidence>
<dbReference type="EMBL" id="CP000740">
    <property type="protein sequence ID" value="ABR64376.1"/>
    <property type="molecule type" value="Genomic_DNA"/>
</dbReference>
<reference evidence="5" key="1">
    <citation type="submission" date="2007-06" db="EMBL/GenBank/DDBJ databases">
        <title>Complete sequence of Sinorhizobium medicae WSM419 plasmid pSMED02.</title>
        <authorList>
            <consortium name="US DOE Joint Genome Institute"/>
            <person name="Copeland A."/>
            <person name="Lucas S."/>
            <person name="Lapidus A."/>
            <person name="Barry K."/>
            <person name="Glavina del Rio T."/>
            <person name="Dalin E."/>
            <person name="Tice H."/>
            <person name="Pitluck S."/>
            <person name="Chain P."/>
            <person name="Malfatti S."/>
            <person name="Shin M."/>
            <person name="Vergez L."/>
            <person name="Schmutz J."/>
            <person name="Larimer F."/>
            <person name="Land M."/>
            <person name="Hauser L."/>
            <person name="Kyrpides N."/>
            <person name="Mikhailova N."/>
            <person name="Reeve W.G."/>
            <person name="Richardson P."/>
        </authorList>
    </citation>
    <scope>NUCLEOTIDE SEQUENCE [LARGE SCALE GENOMIC DNA]</scope>
    <source>
        <strain evidence="5">WSM419</strain>
        <plasmid evidence="5">Plasmid pSMED02</plasmid>
    </source>
</reference>
<evidence type="ECO:0000256" key="1">
    <source>
        <dbReference type="SAM" id="SignalP"/>
    </source>
</evidence>
<evidence type="ECO:0008006" key="6">
    <source>
        <dbReference type="Google" id="ProtNLM"/>
    </source>
</evidence>
<evidence type="ECO:0000313" key="4">
    <source>
        <dbReference type="EMBL" id="ABR64376.1"/>
    </source>
</evidence>
<accession>A6UL46</accession>
<evidence type="ECO:0000313" key="5">
    <source>
        <dbReference type="Proteomes" id="UP000001108"/>
    </source>
</evidence>
<organism evidence="4 5">
    <name type="scientific">Sinorhizobium medicae (strain WSM419)</name>
    <name type="common">Ensifer medicae</name>
    <dbReference type="NCBI Taxonomy" id="366394"/>
    <lineage>
        <taxon>Bacteria</taxon>
        <taxon>Pseudomonadati</taxon>
        <taxon>Pseudomonadota</taxon>
        <taxon>Alphaproteobacteria</taxon>
        <taxon>Hyphomicrobiales</taxon>
        <taxon>Rhizobiaceae</taxon>
        <taxon>Sinorhizobium/Ensifer group</taxon>
        <taxon>Sinorhizobium</taxon>
    </lineage>
</organism>
<feature type="domain" description="DUF1254" evidence="3">
    <location>
        <begin position="64"/>
        <end position="190"/>
    </location>
</feature>
<keyword evidence="1" id="KW-0732">Signal</keyword>
<dbReference type="HOGENOM" id="CLU_027269_2_0_5"/>
<dbReference type="PATRIC" id="fig|366394.8.peg.2146"/>
<dbReference type="PANTHER" id="PTHR36509">
    <property type="entry name" value="BLL3101 PROTEIN"/>
    <property type="match status" value="1"/>
</dbReference>
<dbReference type="InterPro" id="IPR037049">
    <property type="entry name" value="DUF1214_C_sf"/>
</dbReference>
<dbReference type="eggNOG" id="COG5361">
    <property type="taxonomic scope" value="Bacteria"/>
</dbReference>
<feature type="signal peptide" evidence="1">
    <location>
        <begin position="1"/>
        <end position="20"/>
    </location>
</feature>
<dbReference type="Proteomes" id="UP000001108">
    <property type="component" value="Plasmid pSMED02"/>
</dbReference>
<dbReference type="SUPFAM" id="SSF160935">
    <property type="entry name" value="VPA0735-like"/>
    <property type="match status" value="1"/>
</dbReference>
<dbReference type="OrthoDB" id="272779at2"/>
<sequence length="465" mass="51561">MQHSPIFLALALSISTADTAAGFTTDELRNRTIERRAVEAVNWGIPVVNFDRMLQAFKEKGGDFNQIVYWGGLFDWRNQTLTPNPDTIYFKPFWDTKMAGPIVIEIPPAGEDGSITGTLMDMWQAALEDVGPAGVDQGKGGKYLILPPDYKEKPPEGFIVLPSSTYEGFGLLRSVINGSGPDAARRAVDYGLKVKLYPLAQEASPSKTKFIDVLGQMFDSTIRYDLSFFQSLNRVVQYEPWLSRDKVMVDMLKTIGIEKGKPFNPDESARKVLESAVDEAHAWFDFRYETTFAPYFKDTHWAVPASPELMEVSDSFYESPDSYAIDARGVTDYWAFSTVKHLGAGQFYLMSTKDKHGAPLDGGKAYKLTIPANVPVTQYWSAVVYDRATHALIRDVASPSKSSQTPGLQVNEDGTVDLYFGPDAPSGKESNWTPTKAGGRFEVLSASTARKSLSSTRRGPFPISW</sequence>
<feature type="domain" description="DUF1214" evidence="2">
    <location>
        <begin position="346"/>
        <end position="443"/>
    </location>
</feature>
<proteinExistence type="predicted"/>
<keyword evidence="4" id="KW-0614">Plasmid</keyword>
<geneLocation type="plasmid" evidence="4 5">
    <name>pSMED02</name>
</geneLocation>
<dbReference type="Pfam" id="PF06742">
    <property type="entry name" value="DUF1214"/>
    <property type="match status" value="1"/>
</dbReference>
<dbReference type="PANTHER" id="PTHR36509:SF3">
    <property type="entry name" value="SIGNAL PEPTIDE PROTEIN"/>
    <property type="match status" value="1"/>
</dbReference>
<name>A6UL46_SINMW</name>
<reference evidence="4 5" key="2">
    <citation type="journal article" date="2010" name="Stand. Genomic Sci.">
        <title>Complete genome sequence of the Medicago microsymbiont Ensifer (Sinorhizobium) medicae strain WSM419.</title>
        <authorList>
            <person name="Reeve W."/>
            <person name="Chain P."/>
            <person name="O'Hara G."/>
            <person name="Ardley J."/>
            <person name="Nandesena K."/>
            <person name="Brau L."/>
            <person name="Tiwari R."/>
            <person name="Malfatti S."/>
            <person name="Kiss H."/>
            <person name="Lapidus A."/>
            <person name="Copeland A."/>
            <person name="Nolan M."/>
            <person name="Land M."/>
            <person name="Hauser L."/>
            <person name="Chang Y.J."/>
            <person name="Ivanova N."/>
            <person name="Mavromatis K."/>
            <person name="Markowitz V."/>
            <person name="Kyrpides N."/>
            <person name="Gollagher M."/>
            <person name="Yates R."/>
            <person name="Dilworth M."/>
            <person name="Howieson J."/>
        </authorList>
    </citation>
    <scope>NUCLEOTIDE SEQUENCE [LARGE SCALE GENOMIC DNA]</scope>
    <source>
        <strain evidence="4 5">WSM419</strain>
        <plasmid evidence="5">Plasmid pSMED02</plasmid>
    </source>
</reference>